<evidence type="ECO:0000313" key="2">
    <source>
        <dbReference type="EMBL" id="MEQ2207924.1"/>
    </source>
</evidence>
<evidence type="ECO:0000256" key="1">
    <source>
        <dbReference type="SAM" id="MobiDB-lite"/>
    </source>
</evidence>
<proteinExistence type="predicted"/>
<keyword evidence="3" id="KW-1185">Reference proteome</keyword>
<comment type="caution">
    <text evidence="2">The sequence shown here is derived from an EMBL/GenBank/DDBJ whole genome shotgun (WGS) entry which is preliminary data.</text>
</comment>
<accession>A0ABV0RIC5</accession>
<feature type="compositionally biased region" description="Basic and acidic residues" evidence="1">
    <location>
        <begin position="81"/>
        <end position="94"/>
    </location>
</feature>
<dbReference type="Proteomes" id="UP001434883">
    <property type="component" value="Unassembled WGS sequence"/>
</dbReference>
<gene>
    <name evidence="2" type="ORF">XENOCAPTIV_021128</name>
</gene>
<reference evidence="2 3" key="1">
    <citation type="submission" date="2021-06" db="EMBL/GenBank/DDBJ databases">
        <authorList>
            <person name="Palmer J.M."/>
        </authorList>
    </citation>
    <scope>NUCLEOTIDE SEQUENCE [LARGE SCALE GENOMIC DNA]</scope>
    <source>
        <strain evidence="2 3">XC_2019</strain>
        <tissue evidence="2">Muscle</tissue>
    </source>
</reference>
<name>A0ABV0RIC5_9TELE</name>
<protein>
    <submittedName>
        <fullName evidence="2">Uncharacterized protein</fullName>
    </submittedName>
</protein>
<feature type="region of interest" description="Disordered" evidence="1">
    <location>
        <begin position="78"/>
        <end position="102"/>
    </location>
</feature>
<evidence type="ECO:0000313" key="3">
    <source>
        <dbReference type="Proteomes" id="UP001434883"/>
    </source>
</evidence>
<sequence length="102" mass="11789">MKWRVWSKERDKWRKGGLMGINKLLSNQRCGRGGSLPPKPQLTYFVLDLKIQISLKSDRDYISLEYIPNSFNSLNQTAPLRQHEIGKNVQEKPKNHQASSPP</sequence>
<organism evidence="2 3">
    <name type="scientific">Xenoophorus captivus</name>
    <dbReference type="NCBI Taxonomy" id="1517983"/>
    <lineage>
        <taxon>Eukaryota</taxon>
        <taxon>Metazoa</taxon>
        <taxon>Chordata</taxon>
        <taxon>Craniata</taxon>
        <taxon>Vertebrata</taxon>
        <taxon>Euteleostomi</taxon>
        <taxon>Actinopterygii</taxon>
        <taxon>Neopterygii</taxon>
        <taxon>Teleostei</taxon>
        <taxon>Neoteleostei</taxon>
        <taxon>Acanthomorphata</taxon>
        <taxon>Ovalentaria</taxon>
        <taxon>Atherinomorphae</taxon>
        <taxon>Cyprinodontiformes</taxon>
        <taxon>Goodeidae</taxon>
        <taxon>Xenoophorus</taxon>
    </lineage>
</organism>
<dbReference type="EMBL" id="JAHRIN010046608">
    <property type="protein sequence ID" value="MEQ2207924.1"/>
    <property type="molecule type" value="Genomic_DNA"/>
</dbReference>